<dbReference type="KEGG" id="mno:Mnod_3676"/>
<dbReference type="InterPro" id="IPR005247">
    <property type="entry name" value="YbhB_YbcL/LppC-like"/>
</dbReference>
<keyword evidence="3" id="KW-1185">Reference proteome</keyword>
<dbReference type="PANTHER" id="PTHR30289">
    <property type="entry name" value="UNCHARACTERIZED PROTEIN YBCL-RELATED"/>
    <property type="match status" value="1"/>
</dbReference>
<reference evidence="2 3" key="1">
    <citation type="submission" date="2009-01" db="EMBL/GenBank/DDBJ databases">
        <title>Complete sequence of chromosome of Methylobacterium nodulans ORS 2060.</title>
        <authorList>
            <consortium name="US DOE Joint Genome Institute"/>
            <person name="Lucas S."/>
            <person name="Copeland A."/>
            <person name="Lapidus A."/>
            <person name="Glavina del Rio T."/>
            <person name="Dalin E."/>
            <person name="Tice H."/>
            <person name="Bruce D."/>
            <person name="Goodwin L."/>
            <person name="Pitluck S."/>
            <person name="Sims D."/>
            <person name="Brettin T."/>
            <person name="Detter J.C."/>
            <person name="Han C."/>
            <person name="Larimer F."/>
            <person name="Land M."/>
            <person name="Hauser L."/>
            <person name="Kyrpides N."/>
            <person name="Ivanova N."/>
            <person name="Marx C.J."/>
            <person name="Richardson P."/>
        </authorList>
    </citation>
    <scope>NUCLEOTIDE SEQUENCE [LARGE SCALE GENOMIC DNA]</scope>
    <source>
        <strain evidence="3">LMG 21967 / CNCM I-2342 / ORS 2060</strain>
    </source>
</reference>
<accession>B8IQ84</accession>
<evidence type="ECO:0000256" key="1">
    <source>
        <dbReference type="SAM" id="MobiDB-lite"/>
    </source>
</evidence>
<feature type="region of interest" description="Disordered" evidence="1">
    <location>
        <begin position="1"/>
        <end position="48"/>
    </location>
</feature>
<dbReference type="CDD" id="cd00865">
    <property type="entry name" value="PEBP_bact_arch"/>
    <property type="match status" value="1"/>
</dbReference>
<evidence type="ECO:0000313" key="3">
    <source>
        <dbReference type="Proteomes" id="UP000008207"/>
    </source>
</evidence>
<dbReference type="EMBL" id="CP001349">
    <property type="protein sequence ID" value="ACL58584.1"/>
    <property type="molecule type" value="Genomic_DNA"/>
</dbReference>
<dbReference type="InterPro" id="IPR036610">
    <property type="entry name" value="PEBP-like_sf"/>
</dbReference>
<protein>
    <submittedName>
        <fullName evidence="2">PEBP family protein</fullName>
    </submittedName>
</protein>
<name>B8IQ84_METNO</name>
<dbReference type="Gene3D" id="3.90.280.10">
    <property type="entry name" value="PEBP-like"/>
    <property type="match status" value="1"/>
</dbReference>
<dbReference type="eggNOG" id="COG1881">
    <property type="taxonomic scope" value="Bacteria"/>
</dbReference>
<dbReference type="NCBIfam" id="TIGR00481">
    <property type="entry name" value="YbhB/YbcL family Raf kinase inhibitor-like protein"/>
    <property type="match status" value="1"/>
</dbReference>
<gene>
    <name evidence="2" type="ordered locus">Mnod_3676</name>
</gene>
<dbReference type="SUPFAM" id="SSF49777">
    <property type="entry name" value="PEBP-like"/>
    <property type="match status" value="1"/>
</dbReference>
<evidence type="ECO:0000313" key="2">
    <source>
        <dbReference type="EMBL" id="ACL58584.1"/>
    </source>
</evidence>
<dbReference type="RefSeq" id="WP_015930240.1">
    <property type="nucleotide sequence ID" value="NC_011894.1"/>
</dbReference>
<dbReference type="InterPro" id="IPR008914">
    <property type="entry name" value="PEBP"/>
</dbReference>
<dbReference type="HOGENOM" id="CLU_083918_3_2_5"/>
<organism evidence="2 3">
    <name type="scientific">Methylobacterium nodulans (strain LMG 21967 / CNCM I-2342 / ORS 2060)</name>
    <dbReference type="NCBI Taxonomy" id="460265"/>
    <lineage>
        <taxon>Bacteria</taxon>
        <taxon>Pseudomonadati</taxon>
        <taxon>Pseudomonadota</taxon>
        <taxon>Alphaproteobacteria</taxon>
        <taxon>Hyphomicrobiales</taxon>
        <taxon>Methylobacteriaceae</taxon>
        <taxon>Methylobacterium</taxon>
    </lineage>
</organism>
<dbReference type="Proteomes" id="UP000008207">
    <property type="component" value="Chromosome"/>
</dbReference>
<dbReference type="STRING" id="460265.Mnod_3676"/>
<dbReference type="OrthoDB" id="9797506at2"/>
<proteinExistence type="predicted"/>
<dbReference type="AlphaFoldDB" id="B8IQ84"/>
<feature type="region of interest" description="Disordered" evidence="1">
    <location>
        <begin position="68"/>
        <end position="109"/>
    </location>
</feature>
<sequence length="156" mass="17026">MAFTLTSPAFENGGPIPERYARRGKNLSPPLAWSDPPPGTRSFVLVMEDPDSRPPSFRHWAIYDMPPERRHLPEGGSSGAAVEGLPHGINDFHNAHYDGPQPPAGDPPHTYRFRLVALGIDTLGLDGQPAAAEVWDVARQNILSEAELTGRYPPKA</sequence>
<dbReference type="Pfam" id="PF01161">
    <property type="entry name" value="PBP"/>
    <property type="match status" value="1"/>
</dbReference>
<dbReference type="PANTHER" id="PTHR30289:SF1">
    <property type="entry name" value="PEBP (PHOSPHATIDYLETHANOLAMINE-BINDING PROTEIN) FAMILY PROTEIN"/>
    <property type="match status" value="1"/>
</dbReference>